<feature type="compositionally biased region" description="Low complexity" evidence="1">
    <location>
        <begin position="116"/>
        <end position="130"/>
    </location>
</feature>
<protein>
    <recommendedName>
        <fullName evidence="4">Secreted protein</fullName>
    </recommendedName>
</protein>
<dbReference type="AlphaFoldDB" id="C4J3Q1"/>
<reference evidence="3" key="1">
    <citation type="journal article" date="2009" name="PLoS Genet.">
        <title>Sequencing, mapping, and analysis of 27,455 maize full-length cDNAs.</title>
        <authorList>
            <person name="Soderlund C."/>
            <person name="Descour A."/>
            <person name="Kudrna D."/>
            <person name="Bomhoff M."/>
            <person name="Boyd L."/>
            <person name="Currie J."/>
            <person name="Angelova A."/>
            <person name="Collura K."/>
            <person name="Wissotski M."/>
            <person name="Ashley E."/>
            <person name="Morrow D."/>
            <person name="Fernandes J."/>
            <person name="Walbot V."/>
            <person name="Yu Y."/>
        </authorList>
    </citation>
    <scope>NUCLEOTIDE SEQUENCE</scope>
    <source>
        <strain evidence="3">B73</strain>
    </source>
</reference>
<name>C4J3Q1_MAIZE</name>
<feature type="signal peptide" evidence="2">
    <location>
        <begin position="1"/>
        <end position="19"/>
    </location>
</feature>
<dbReference type="EMBL" id="BT085448">
    <property type="protein sequence ID" value="ACR35801.1"/>
    <property type="molecule type" value="mRNA"/>
</dbReference>
<accession>C4J3Q1</accession>
<reference evidence="3" key="2">
    <citation type="submission" date="2012-06" db="EMBL/GenBank/DDBJ databases">
        <authorList>
            <person name="Yu Y."/>
            <person name="Currie J."/>
            <person name="Lomeli R."/>
            <person name="Angelova A."/>
            <person name="Collura K."/>
            <person name="Wissotski M."/>
            <person name="Campos D."/>
            <person name="Kudrna D."/>
            <person name="Golser W."/>
            <person name="Ashely E."/>
            <person name="Descour A."/>
            <person name="Fernandes J."/>
            <person name="Soderlund C."/>
            <person name="Walbot V."/>
        </authorList>
    </citation>
    <scope>NUCLEOTIDE SEQUENCE</scope>
    <source>
        <strain evidence="3">B73</strain>
    </source>
</reference>
<feature type="region of interest" description="Disordered" evidence="1">
    <location>
        <begin position="36"/>
        <end position="71"/>
    </location>
</feature>
<feature type="compositionally biased region" description="Pro residues" evidence="1">
    <location>
        <begin position="43"/>
        <end position="71"/>
    </location>
</feature>
<keyword evidence="2" id="KW-0732">Signal</keyword>
<proteinExistence type="evidence at transcript level"/>
<organism evidence="3">
    <name type="scientific">Zea mays</name>
    <name type="common">Maize</name>
    <dbReference type="NCBI Taxonomy" id="4577"/>
    <lineage>
        <taxon>Eukaryota</taxon>
        <taxon>Viridiplantae</taxon>
        <taxon>Streptophyta</taxon>
        <taxon>Embryophyta</taxon>
        <taxon>Tracheophyta</taxon>
        <taxon>Spermatophyta</taxon>
        <taxon>Magnoliopsida</taxon>
        <taxon>Liliopsida</taxon>
        <taxon>Poales</taxon>
        <taxon>Poaceae</taxon>
        <taxon>PACMAD clade</taxon>
        <taxon>Panicoideae</taxon>
        <taxon>Andropogonodae</taxon>
        <taxon>Andropogoneae</taxon>
        <taxon>Tripsacinae</taxon>
        <taxon>Zea</taxon>
    </lineage>
</organism>
<evidence type="ECO:0000313" key="3">
    <source>
        <dbReference type="EMBL" id="ACR35801.1"/>
    </source>
</evidence>
<evidence type="ECO:0008006" key="4">
    <source>
        <dbReference type="Google" id="ProtNLM"/>
    </source>
</evidence>
<feature type="chain" id="PRO_5010109974" description="Secreted protein" evidence="2">
    <location>
        <begin position="20"/>
        <end position="130"/>
    </location>
</feature>
<evidence type="ECO:0000256" key="1">
    <source>
        <dbReference type="SAM" id="MobiDB-lite"/>
    </source>
</evidence>
<evidence type="ECO:0000256" key="2">
    <source>
        <dbReference type="SAM" id="SignalP"/>
    </source>
</evidence>
<dbReference type="EMBL" id="BT085899">
    <property type="protein sequence ID" value="ACR36252.1"/>
    <property type="molecule type" value="mRNA"/>
</dbReference>
<feature type="region of interest" description="Disordered" evidence="1">
    <location>
        <begin position="96"/>
        <end position="130"/>
    </location>
</feature>
<sequence>MSCIMVLGTAFLMPSCATASTKRLCSCGVHTRRGRLSVRAGSSPPPPPPPPLDPAADDAPPPLMSGTGPAPPAPCVVMSKATARSGVMSVCVSGISSSGRGSCCSCSSPRANQLGSSSSLMAAASSSALS</sequence>